<dbReference type="Proteomes" id="UP001596031">
    <property type="component" value="Unassembled WGS sequence"/>
</dbReference>
<name>A0ABW0PCF8_9BURK</name>
<dbReference type="EMBL" id="JBHSMS010000013">
    <property type="protein sequence ID" value="MFC5510320.1"/>
    <property type="molecule type" value="Genomic_DNA"/>
</dbReference>
<dbReference type="InterPro" id="IPR052732">
    <property type="entry name" value="Cell-binding_unc_protein"/>
</dbReference>
<accession>A0ABW0PCF8</accession>
<dbReference type="PANTHER" id="PTHR43883:SF1">
    <property type="entry name" value="GLUCONOKINASE"/>
    <property type="match status" value="1"/>
</dbReference>
<evidence type="ECO:0000313" key="1">
    <source>
        <dbReference type="EMBL" id="MFC5510320.1"/>
    </source>
</evidence>
<organism evidence="1 2">
    <name type="scientific">Massilia jejuensis</name>
    <dbReference type="NCBI Taxonomy" id="648894"/>
    <lineage>
        <taxon>Bacteria</taxon>
        <taxon>Pseudomonadati</taxon>
        <taxon>Pseudomonadota</taxon>
        <taxon>Betaproteobacteria</taxon>
        <taxon>Burkholderiales</taxon>
        <taxon>Oxalobacteraceae</taxon>
        <taxon>Telluria group</taxon>
        <taxon>Massilia</taxon>
    </lineage>
</organism>
<dbReference type="RefSeq" id="WP_379717497.1">
    <property type="nucleotide sequence ID" value="NZ_JBHSMS010000013.1"/>
</dbReference>
<evidence type="ECO:0000313" key="2">
    <source>
        <dbReference type="Proteomes" id="UP001596031"/>
    </source>
</evidence>
<proteinExistence type="predicted"/>
<dbReference type="InterPro" id="IPR011009">
    <property type="entry name" value="Kinase-like_dom_sf"/>
</dbReference>
<evidence type="ECO:0008006" key="3">
    <source>
        <dbReference type="Google" id="ProtNLM"/>
    </source>
</evidence>
<gene>
    <name evidence="1" type="ORF">ACFPOU_04155</name>
</gene>
<reference evidence="2" key="1">
    <citation type="journal article" date="2019" name="Int. J. Syst. Evol. Microbiol.">
        <title>The Global Catalogue of Microorganisms (GCM) 10K type strain sequencing project: providing services to taxonomists for standard genome sequencing and annotation.</title>
        <authorList>
            <consortium name="The Broad Institute Genomics Platform"/>
            <consortium name="The Broad Institute Genome Sequencing Center for Infectious Disease"/>
            <person name="Wu L."/>
            <person name="Ma J."/>
        </authorList>
    </citation>
    <scope>NUCLEOTIDE SEQUENCE [LARGE SCALE GENOMIC DNA]</scope>
    <source>
        <strain evidence="2">CCUG 38813</strain>
    </source>
</reference>
<dbReference type="PANTHER" id="PTHR43883">
    <property type="entry name" value="SLR0207 PROTEIN"/>
    <property type="match status" value="1"/>
</dbReference>
<comment type="caution">
    <text evidence="1">The sequence shown here is derived from an EMBL/GenBank/DDBJ whole genome shotgun (WGS) entry which is preliminary data.</text>
</comment>
<sequence length="346" mass="39070">MSAAAHVTLESKIAFLRQPGSFADCSGRIEAIETHMSWVFLTDAHAYKLKKPVRQDLFDFRSLDARRHYCEEELRLNRRLAAEVYVELVPLSIDALGHLRLGGHGIVVDWLVKMLRLPRRHMLDYALGHGGAAPADIARVAARLAAFYRACTPVRLDPAAYRARFRRAIALNLRMLSRPVYRLPAARVTALCRAQHALLDARRDWFDRRARTGKIVEGHGDLRPEHVSLGPPVSIIDCLEFSRALRLVDPVDELGFLALECERLHAPDLGALLLRTYGDLTGDLPGAALVHFYQGFRAATRARIAIRHLDEEQFRHSPEWYRRACQYLCLAQAHQASVSSDIEPPP</sequence>
<dbReference type="SUPFAM" id="SSF56112">
    <property type="entry name" value="Protein kinase-like (PK-like)"/>
    <property type="match status" value="1"/>
</dbReference>
<protein>
    <recommendedName>
        <fullName evidence="3">Aminoglycoside phosphotransferase family enzyme</fullName>
    </recommendedName>
</protein>
<keyword evidence="2" id="KW-1185">Reference proteome</keyword>